<accession>A0A3R9QXP6</accession>
<dbReference type="SUPFAM" id="SSF51717">
    <property type="entry name" value="Dihydropteroate synthetase-like"/>
    <property type="match status" value="1"/>
</dbReference>
<organism evidence="4 5">
    <name type="scientific">Candidatus Korarchaeum cryptofilum</name>
    <dbReference type="NCBI Taxonomy" id="498846"/>
    <lineage>
        <taxon>Archaea</taxon>
        <taxon>Thermoproteota</taxon>
        <taxon>Candidatus Korarchaeia</taxon>
        <taxon>Candidatus Korarchaeales</taxon>
        <taxon>Candidatus Korarchaeaceae</taxon>
        <taxon>Candidatus Korarchaeum</taxon>
    </lineage>
</organism>
<sequence length="287" mass="31858">MEPALMVASIFYKGDRRVSDHGRGIFDEEGERRLVENDLQAARSLNIPYALDVIISSTEAAEPYLKFASSFNVPIFVDGISPEVRIRSYRKVKELGIQDLAVANAIYPDAGREELEAIRESGIRSAVLVAFDPRDALESMKKEKKLKMIRENLLPKAEEAGLNDFMIDVVVLDPASLHIAAESLSFLKEHGYKVGCAPANALSFLSKKRYGDDAYPMLISALAYLRIRGADFLIFGPAGRLSGIAKGMALLESFLALEKGVPRDKLRKHPFVILKELQRTFQEVSKG</sequence>
<reference evidence="4 5" key="1">
    <citation type="submission" date="2018-10" db="EMBL/GenBank/DDBJ databases">
        <title>Co-occurring genomic capacity for anaerobic methane metabolism and dissimilatory sulfite reduction discovered in the Korarchaeota.</title>
        <authorList>
            <person name="Mckay L.J."/>
            <person name="Dlakic M."/>
            <person name="Fields M.W."/>
            <person name="Delmont T.O."/>
            <person name="Eren A.M."/>
            <person name="Jay Z.J."/>
            <person name="Klingelsmith K.B."/>
            <person name="Rusch D.B."/>
            <person name="Inskeep W.P."/>
        </authorList>
    </citation>
    <scope>NUCLEOTIDE SEQUENCE [LARGE SCALE GENOMIC DNA]</scope>
    <source>
        <strain evidence="4 5">WS</strain>
    </source>
</reference>
<dbReference type="RefSeq" id="WP_052567929.1">
    <property type="nucleotide sequence ID" value="NZ_RCOR01000044.1"/>
</dbReference>
<dbReference type="Pfam" id="PF02007">
    <property type="entry name" value="MtrH"/>
    <property type="match status" value="1"/>
</dbReference>
<proteinExistence type="inferred from homology"/>
<comment type="caution">
    <text evidence="4">The sequence shown here is derived from an EMBL/GenBank/DDBJ whole genome shotgun (WGS) entry which is preliminary data.</text>
</comment>
<dbReference type="Proteomes" id="UP000278149">
    <property type="component" value="Unassembled WGS sequence"/>
</dbReference>
<evidence type="ECO:0000256" key="2">
    <source>
        <dbReference type="ARBA" id="ARBA00022603"/>
    </source>
</evidence>
<dbReference type="GO" id="GO:0006730">
    <property type="term" value="P:one-carbon metabolic process"/>
    <property type="evidence" value="ECO:0007669"/>
    <property type="project" value="InterPro"/>
</dbReference>
<keyword evidence="2 4" id="KW-0489">Methyltransferase</keyword>
<dbReference type="GO" id="GO:0032259">
    <property type="term" value="P:methylation"/>
    <property type="evidence" value="ECO:0007669"/>
    <property type="project" value="UniProtKB-KW"/>
</dbReference>
<dbReference type="InterPro" id="IPR011005">
    <property type="entry name" value="Dihydropteroate_synth-like_sf"/>
</dbReference>
<dbReference type="EMBL" id="RCOR01000044">
    <property type="protein sequence ID" value="RSN67396.1"/>
    <property type="molecule type" value="Genomic_DNA"/>
</dbReference>
<dbReference type="GeneID" id="6093485"/>
<dbReference type="NCBIfam" id="NF002145">
    <property type="entry name" value="PRK00979.1-4"/>
    <property type="match status" value="1"/>
</dbReference>
<dbReference type="InterPro" id="IPR023467">
    <property type="entry name" value="MeTrfase_MtrH/MtxH"/>
</dbReference>
<gene>
    <name evidence="4" type="ORF">D9Q81_08685</name>
</gene>
<keyword evidence="3 4" id="KW-0808">Transferase</keyword>
<evidence type="ECO:0000256" key="1">
    <source>
        <dbReference type="ARBA" id="ARBA00006230"/>
    </source>
</evidence>
<dbReference type="EC" id="2.1.1.86" evidence="4"/>
<name>A0A3R9QXP6_9CREN</name>
<evidence type="ECO:0000313" key="4">
    <source>
        <dbReference type="EMBL" id="RSN67396.1"/>
    </source>
</evidence>
<dbReference type="GO" id="GO:0008168">
    <property type="term" value="F:methyltransferase activity"/>
    <property type="evidence" value="ECO:0007669"/>
    <property type="project" value="UniProtKB-KW"/>
</dbReference>
<evidence type="ECO:0000256" key="3">
    <source>
        <dbReference type="ARBA" id="ARBA00022679"/>
    </source>
</evidence>
<comment type="similarity">
    <text evidence="1">Belongs to the MtrH family.</text>
</comment>
<dbReference type="AlphaFoldDB" id="A0A3R9QXP6"/>
<protein>
    <submittedName>
        <fullName evidence="4">Tetrahydromethanopterin S-methyltransferase subunit H</fullName>
        <ecNumber evidence="4">2.1.1.86</ecNumber>
    </submittedName>
</protein>
<evidence type="ECO:0000313" key="5">
    <source>
        <dbReference type="Proteomes" id="UP000278149"/>
    </source>
</evidence>